<name>A0ABW5ZJG6_9BACL</name>
<comment type="caution">
    <text evidence="1">The sequence shown here is derived from an EMBL/GenBank/DDBJ whole genome shotgun (WGS) entry which is preliminary data.</text>
</comment>
<reference evidence="2" key="1">
    <citation type="journal article" date="2019" name="Int. J. Syst. Evol. Microbiol.">
        <title>The Global Catalogue of Microorganisms (GCM) 10K type strain sequencing project: providing services to taxonomists for standard genome sequencing and annotation.</title>
        <authorList>
            <consortium name="The Broad Institute Genomics Platform"/>
            <consortium name="The Broad Institute Genome Sequencing Center for Infectious Disease"/>
            <person name="Wu L."/>
            <person name="Ma J."/>
        </authorList>
    </citation>
    <scope>NUCLEOTIDE SEQUENCE [LARGE SCALE GENOMIC DNA]</scope>
    <source>
        <strain evidence="2">KCTC 13528</strain>
    </source>
</reference>
<sequence length="192" mass="22624">MYRERDYDETLDKDNEFYLSVIEVKSTRILSRLKMRVVAFGRDQTDAKDLIKSAKGSIGTFSSGHVNSLRARGWWWFRTFRPLFRWEYSKRIYSMERMKKRVVPGTEEMAAMMRLPNERVQNIKLNQLKMSPTPLPKEVKEASFTWGFLLSQTKAVCDNDLAFLRYHAAFSVACLVCANQQLCITWLKIYLR</sequence>
<proteinExistence type="predicted"/>
<protein>
    <submittedName>
        <fullName evidence="1">Uncharacterized protein</fullName>
    </submittedName>
</protein>
<dbReference type="Proteomes" id="UP001597561">
    <property type="component" value="Unassembled WGS sequence"/>
</dbReference>
<gene>
    <name evidence="1" type="ORF">ACFS5P_11170</name>
</gene>
<keyword evidence="2" id="KW-1185">Reference proteome</keyword>
<accession>A0ABW5ZJG6</accession>
<dbReference type="EMBL" id="JBHUPG010000020">
    <property type="protein sequence ID" value="MFD2912436.1"/>
    <property type="molecule type" value="Genomic_DNA"/>
</dbReference>
<dbReference type="RefSeq" id="WP_204730781.1">
    <property type="nucleotide sequence ID" value="NZ_JAFBDK010000024.1"/>
</dbReference>
<organism evidence="1 2">
    <name type="scientific">Jeotgalibacillus terrae</name>
    <dbReference type="NCBI Taxonomy" id="587735"/>
    <lineage>
        <taxon>Bacteria</taxon>
        <taxon>Bacillati</taxon>
        <taxon>Bacillota</taxon>
        <taxon>Bacilli</taxon>
        <taxon>Bacillales</taxon>
        <taxon>Caryophanaceae</taxon>
        <taxon>Jeotgalibacillus</taxon>
    </lineage>
</organism>
<evidence type="ECO:0000313" key="2">
    <source>
        <dbReference type="Proteomes" id="UP001597561"/>
    </source>
</evidence>
<evidence type="ECO:0000313" key="1">
    <source>
        <dbReference type="EMBL" id="MFD2912436.1"/>
    </source>
</evidence>